<proteinExistence type="predicted"/>
<accession>A0A381XY79</accession>
<gene>
    <name evidence="1" type="ORF">METZ01_LOCUS122266</name>
</gene>
<organism evidence="1">
    <name type="scientific">marine metagenome</name>
    <dbReference type="NCBI Taxonomy" id="408172"/>
    <lineage>
        <taxon>unclassified sequences</taxon>
        <taxon>metagenomes</taxon>
        <taxon>ecological metagenomes</taxon>
    </lineage>
</organism>
<evidence type="ECO:0000313" key="1">
    <source>
        <dbReference type="EMBL" id="SVA69412.1"/>
    </source>
</evidence>
<reference evidence="1" key="1">
    <citation type="submission" date="2018-05" db="EMBL/GenBank/DDBJ databases">
        <authorList>
            <person name="Lanie J.A."/>
            <person name="Ng W.-L."/>
            <person name="Kazmierczak K.M."/>
            <person name="Andrzejewski T.M."/>
            <person name="Davidsen T.M."/>
            <person name="Wayne K.J."/>
            <person name="Tettelin H."/>
            <person name="Glass J.I."/>
            <person name="Rusch D."/>
            <person name="Podicherti R."/>
            <person name="Tsui H.-C.T."/>
            <person name="Winkler M.E."/>
        </authorList>
    </citation>
    <scope>NUCLEOTIDE SEQUENCE</scope>
</reference>
<feature type="non-terminal residue" evidence="1">
    <location>
        <position position="31"/>
    </location>
</feature>
<sequence length="31" mass="3477">MFELKSLVFYSKSAGEIITINVSSLKLLCNK</sequence>
<protein>
    <submittedName>
        <fullName evidence="1">Uncharacterized protein</fullName>
    </submittedName>
</protein>
<dbReference type="EMBL" id="UINC01016721">
    <property type="protein sequence ID" value="SVA69412.1"/>
    <property type="molecule type" value="Genomic_DNA"/>
</dbReference>
<name>A0A381XY79_9ZZZZ</name>
<dbReference type="AlphaFoldDB" id="A0A381XY79"/>